<dbReference type="RefSeq" id="WP_012039702.1">
    <property type="nucleotide sequence ID" value="NC_009484.1"/>
</dbReference>
<dbReference type="Gene3D" id="1.25.40.10">
    <property type="entry name" value="Tetratricopeptide repeat domain"/>
    <property type="match status" value="1"/>
</dbReference>
<dbReference type="CAZy" id="GT2">
    <property type="family name" value="Glycosyltransferase Family 2"/>
</dbReference>
<dbReference type="Gene3D" id="3.40.50.2000">
    <property type="entry name" value="Glycogen Phosphorylase B"/>
    <property type="match status" value="1"/>
</dbReference>
<dbReference type="Proteomes" id="UP000000245">
    <property type="component" value="Chromosome"/>
</dbReference>
<organism evidence="5 6">
    <name type="scientific">Acidiphilium cryptum (strain JF-5)</name>
    <dbReference type="NCBI Taxonomy" id="349163"/>
    <lineage>
        <taxon>Bacteria</taxon>
        <taxon>Pseudomonadati</taxon>
        <taxon>Pseudomonadota</taxon>
        <taxon>Alphaproteobacteria</taxon>
        <taxon>Acetobacterales</taxon>
        <taxon>Acidocellaceae</taxon>
        <taxon>Acidiphilium</taxon>
    </lineage>
</organism>
<dbReference type="InterPro" id="IPR011990">
    <property type="entry name" value="TPR-like_helical_dom_sf"/>
</dbReference>
<dbReference type="AlphaFoldDB" id="A5FZR4"/>
<evidence type="ECO:0000256" key="1">
    <source>
        <dbReference type="ARBA" id="ARBA00006739"/>
    </source>
</evidence>
<sequence>MSTLPPGRNPPPAVPPGTDAAFARVRDRRNDEAVDAWRRARLAIAAGDPAEAAFWLDRVCRLAPDDGRPRYERALLRAATGDPEAAAALADIATRFDHAGAWIALARLRHAAGAHDEAAAALAELLARHEVPPALDDGGRFETLATAIARAAGFAGWRGIAEGRRVGDGPHGANLLGAPDLAAIRHHDGIAMPAGQGIEGWVAHPAAPWRVPRLTLVDRAGTRRALTPRRRLGPSDQRPFVERHGFRIGPARLAGLVPPFILETASGAALAGTPIDPAALAALKPARIRRRRPVLPPRAPLCAVMPAYRDAAATADAIASFRRAAPRCPLVVVDDASPEPALVRLLDEAAAAGRIALRRHRRNRGFPAAANAGIAAARRLVPGCDILLLNADILLPPRAPARLHAALYRAPDIASVTPLSNEATIMSYPARQGGNPAPDLAATTRLDALARRVNGAALVDIPTAIGFCMAIRHDALDAIGGFDATLFAQGYGEENDWCRRAALAGWRHAGAPGIFVAHRGGASFGATTAALCARNLAVLERRHPGYAALIAAHHEADPLRDARRRLDLARFAAGRVRHGAVALVAHDHGGGIARVVAARMAALREAGLRPILLSPDLIRADGSIAGTGPARLADGGAEPFPNLVFDPRTGMRALVALLRREGVRHVEFHHTLGHDPAILALPARLGVPADHVVHDYAHFCKRVNLIGPARRYCGEPGIDGCETCLAAAGSALADPIAPAALRARSAAAFAAARRVAAPSADAAARLRRHFPGLAVAVTPWEDDDDLPPPRPPAPGAPRRIALAGGIGPAKGFDVLLACARDAAARALPLSFVLAGTSEDDAALIATGRVRVTGAYEEGEAQALLRDAGAALGFLPSIWPETWCFALGELWRAGLYVLGFDIGAPAARIRATRRGDVLPLGLPPARINDILLAWQPPAPAARPPALTAASLSPA</sequence>
<protein>
    <submittedName>
        <fullName evidence="5">Glycosyl transferase, family 2</fullName>
    </submittedName>
</protein>
<keyword evidence="3 5" id="KW-0808">Transferase</keyword>
<comment type="similarity">
    <text evidence="1">Belongs to the glycosyltransferase 2 family.</text>
</comment>
<keyword evidence="6" id="KW-1185">Reference proteome</keyword>
<dbReference type="eggNOG" id="COG1216">
    <property type="taxonomic scope" value="Bacteria"/>
</dbReference>
<dbReference type="Gene3D" id="3.90.550.10">
    <property type="entry name" value="Spore Coat Polysaccharide Biosynthesis Protein SpsA, Chain A"/>
    <property type="match status" value="1"/>
</dbReference>
<dbReference type="PANTHER" id="PTHR43179">
    <property type="entry name" value="RHAMNOSYLTRANSFERASE WBBL"/>
    <property type="match status" value="1"/>
</dbReference>
<dbReference type="CAZy" id="GT4">
    <property type="family name" value="Glycosyltransferase Family 4"/>
</dbReference>
<dbReference type="SUPFAM" id="SSF48452">
    <property type="entry name" value="TPR-like"/>
    <property type="match status" value="1"/>
</dbReference>
<evidence type="ECO:0000256" key="2">
    <source>
        <dbReference type="ARBA" id="ARBA00022676"/>
    </source>
</evidence>
<feature type="domain" description="Glycosyltransferase 2-like" evidence="4">
    <location>
        <begin position="303"/>
        <end position="479"/>
    </location>
</feature>
<dbReference type="Pfam" id="PF00535">
    <property type="entry name" value="Glycos_transf_2"/>
    <property type="match status" value="1"/>
</dbReference>
<dbReference type="STRING" id="349163.Acry_1895"/>
<dbReference type="InterPro" id="IPR001173">
    <property type="entry name" value="Glyco_trans_2-like"/>
</dbReference>
<dbReference type="SUPFAM" id="SSF53448">
    <property type="entry name" value="Nucleotide-diphospho-sugar transferases"/>
    <property type="match status" value="1"/>
</dbReference>
<reference evidence="5 6" key="1">
    <citation type="submission" date="2007-05" db="EMBL/GenBank/DDBJ databases">
        <title>Complete sequence of chromosome of Acidiphilium cryptum JF-5.</title>
        <authorList>
            <consortium name="US DOE Joint Genome Institute"/>
            <person name="Copeland A."/>
            <person name="Lucas S."/>
            <person name="Lapidus A."/>
            <person name="Barry K."/>
            <person name="Detter J.C."/>
            <person name="Glavina del Rio T."/>
            <person name="Hammon N."/>
            <person name="Israni S."/>
            <person name="Dalin E."/>
            <person name="Tice H."/>
            <person name="Pitluck S."/>
            <person name="Sims D."/>
            <person name="Brettin T."/>
            <person name="Bruce D."/>
            <person name="Han C."/>
            <person name="Schmutz J."/>
            <person name="Larimer F."/>
            <person name="Land M."/>
            <person name="Hauser L."/>
            <person name="Kyrpides N."/>
            <person name="Kim E."/>
            <person name="Magnuson T."/>
            <person name="Richardson P."/>
        </authorList>
    </citation>
    <scope>NUCLEOTIDE SEQUENCE [LARGE SCALE GENOMIC DNA]</scope>
    <source>
        <strain evidence="5 6">JF-5</strain>
    </source>
</reference>
<dbReference type="HOGENOM" id="CLU_005175_0_0_5"/>
<dbReference type="KEGG" id="acr:Acry_1895"/>
<keyword evidence="2" id="KW-0328">Glycosyltransferase</keyword>
<dbReference type="InterPro" id="IPR029044">
    <property type="entry name" value="Nucleotide-diphossugar_trans"/>
</dbReference>
<dbReference type="GO" id="GO:0016757">
    <property type="term" value="F:glycosyltransferase activity"/>
    <property type="evidence" value="ECO:0007669"/>
    <property type="project" value="UniProtKB-KW"/>
</dbReference>
<proteinExistence type="inferred from homology"/>
<dbReference type="SUPFAM" id="SSF53756">
    <property type="entry name" value="UDP-Glycosyltransferase/glycogen phosphorylase"/>
    <property type="match status" value="1"/>
</dbReference>
<evidence type="ECO:0000259" key="4">
    <source>
        <dbReference type="Pfam" id="PF00535"/>
    </source>
</evidence>
<evidence type="ECO:0000256" key="3">
    <source>
        <dbReference type="ARBA" id="ARBA00022679"/>
    </source>
</evidence>
<evidence type="ECO:0000313" key="6">
    <source>
        <dbReference type="Proteomes" id="UP000000245"/>
    </source>
</evidence>
<gene>
    <name evidence="5" type="ordered locus">Acry_1895</name>
</gene>
<dbReference type="PANTHER" id="PTHR43179:SF12">
    <property type="entry name" value="GALACTOFURANOSYLTRANSFERASE GLFT2"/>
    <property type="match status" value="1"/>
</dbReference>
<name>A5FZR4_ACICJ</name>
<accession>A5FZR4</accession>
<dbReference type="EMBL" id="CP000697">
    <property type="protein sequence ID" value="ABQ31096.1"/>
    <property type="molecule type" value="Genomic_DNA"/>
</dbReference>
<evidence type="ECO:0000313" key="5">
    <source>
        <dbReference type="EMBL" id="ABQ31096.1"/>
    </source>
</evidence>